<dbReference type="RefSeq" id="WP_024544370.1">
    <property type="nucleotide sequence ID" value="NZ_LR214938.2"/>
</dbReference>
<dbReference type="Gene3D" id="2.60.15.10">
    <property type="entry name" value="F0F1 ATP synthase delta/epsilon subunit, N-terminal"/>
    <property type="match status" value="1"/>
</dbReference>
<dbReference type="EMBL" id="LR214939">
    <property type="protein sequence ID" value="VEU56535.1"/>
    <property type="molecule type" value="Genomic_DNA"/>
</dbReference>
<protein>
    <submittedName>
        <fullName evidence="3">ATP synthase subunit epsilon</fullName>
    </submittedName>
</protein>
<evidence type="ECO:0000256" key="1">
    <source>
        <dbReference type="ARBA" id="ARBA00023196"/>
    </source>
</evidence>
<name>A0A448ZZ71_METSV</name>
<keyword evidence="1" id="KW-0139">CF(1)</keyword>
<reference evidence="3" key="1">
    <citation type="submission" date="2019-01" db="EMBL/GenBank/DDBJ databases">
        <authorList>
            <consortium name="Pathogen Informatics"/>
        </authorList>
    </citation>
    <scope>NUCLEOTIDE SEQUENCE [LARGE SCALE GENOMIC DNA]</scope>
    <source>
        <strain evidence="3">NCTC10113</strain>
    </source>
</reference>
<organism evidence="3">
    <name type="scientific">Metamycoplasma salivarium</name>
    <name type="common">Mycoplasma salivarium</name>
    <dbReference type="NCBI Taxonomy" id="2124"/>
    <lineage>
        <taxon>Bacteria</taxon>
        <taxon>Bacillati</taxon>
        <taxon>Mycoplasmatota</taxon>
        <taxon>Mycoplasmoidales</taxon>
        <taxon>Metamycoplasmataceae</taxon>
        <taxon>Metamycoplasma</taxon>
    </lineage>
</organism>
<gene>
    <name evidence="3" type="primary">atpC_2</name>
    <name evidence="3" type="ORF">NCTC10113_01444</name>
</gene>
<keyword evidence="3" id="KW-0614">Plasmid</keyword>
<dbReference type="GO" id="GO:0015986">
    <property type="term" value="P:proton motive force-driven ATP synthesis"/>
    <property type="evidence" value="ECO:0007669"/>
    <property type="project" value="InterPro"/>
</dbReference>
<evidence type="ECO:0000313" key="3">
    <source>
        <dbReference type="EMBL" id="VEU56535.1"/>
    </source>
</evidence>
<dbReference type="Pfam" id="PF02823">
    <property type="entry name" value="ATP-synt_DE_N"/>
    <property type="match status" value="1"/>
</dbReference>
<proteinExistence type="predicted"/>
<dbReference type="AlphaFoldDB" id="A0A448ZZ71"/>
<accession>A0A448ZZ71</accession>
<feature type="domain" description="ATP synthase F1 complex delta/epsilon subunit N-terminal" evidence="2">
    <location>
        <begin position="14"/>
        <end position="92"/>
    </location>
</feature>
<dbReference type="GO" id="GO:0045259">
    <property type="term" value="C:proton-transporting ATP synthase complex"/>
    <property type="evidence" value="ECO:0007669"/>
    <property type="project" value="UniProtKB-KW"/>
</dbReference>
<keyword evidence="1" id="KW-0066">ATP synthesis</keyword>
<dbReference type="InterPro" id="IPR020546">
    <property type="entry name" value="ATP_synth_F1_dsu/esu_N"/>
</dbReference>
<evidence type="ECO:0000259" key="2">
    <source>
        <dbReference type="Pfam" id="PF02823"/>
    </source>
</evidence>
<dbReference type="InterPro" id="IPR036771">
    <property type="entry name" value="ATPsynth_dsu/esu_N"/>
</dbReference>
<geneLocation type="plasmid" evidence="3">
    <name>2</name>
</geneLocation>
<sequence length="125" mass="14291">MSIETNTNTNSNNFNLIINTPKGLFLDKYVSIATFKTTEGYRGIMKDAIEFTAAIVPSKIYLTLDNKKEQIYYIDHGIVHFKNNVLSIIVNDISEKPIEEAKLNAPKDDKYTIIEEIKIKHNIVK</sequence>
<dbReference type="SUPFAM" id="SSF51344">
    <property type="entry name" value="Epsilon subunit of F1F0-ATP synthase N-terminal domain"/>
    <property type="match status" value="1"/>
</dbReference>